<comment type="catalytic activity">
    <reaction evidence="9">
        <text>O-acetyl-L-serine + hydrogen sulfide = L-cysteine + acetate</text>
        <dbReference type="Rhea" id="RHEA:14829"/>
        <dbReference type="ChEBI" id="CHEBI:29919"/>
        <dbReference type="ChEBI" id="CHEBI:30089"/>
        <dbReference type="ChEBI" id="CHEBI:35235"/>
        <dbReference type="ChEBI" id="CHEBI:58340"/>
        <dbReference type="EC" id="2.5.1.47"/>
    </reaction>
</comment>
<dbReference type="InterPro" id="IPR050214">
    <property type="entry name" value="Cys_Synth/Cystath_Beta-Synth"/>
</dbReference>
<keyword evidence="3 9" id="KW-0028">Amino-acid biosynthesis</keyword>
<dbReference type="SUPFAM" id="SSF53686">
    <property type="entry name" value="Tryptophan synthase beta subunit-like PLP-dependent enzymes"/>
    <property type="match status" value="1"/>
</dbReference>
<sequence>MARGGGLASKRLHVKAASANQAPRPTKMQQNKQHNQHHQHHNHHQQQRRTQPANTNTAAATSVFAATSLREKLVPQASELVGGTPMVYLNKISKDCKARIACKLEGLNPCGSVKDRIAKRMLDQAEMDGTISPGRTTLVEATSGNTGIGLAFIAASKGYRLILTMPETMSIERRVLLRAFGAELVLTRGEIGMKGALDKAEELCATVPDAYQLCQFENPANPAVHYETTGPEIWRDTAGTMKHLVCGVGTGGTITGCTRYCKEQPGGDNLKAYAVEPAESAVLSGKPAGAHSIQGIGAGFVPKNYDQSLVDEVVPVSTNDSLAMAQRLAIEEGLLVGISSGAAVCAALEIASREENAGDLVVVVLPSFGERYLSTPLFQNLWVEDDKTEQSMPTSWRTAKRIGVKPLGERESL</sequence>
<proteinExistence type="inferred from homology"/>
<keyword evidence="5 7" id="KW-0663">Pyridoxal phosphate</keyword>
<evidence type="ECO:0000313" key="12">
    <source>
        <dbReference type="EMBL" id="GHP05562.1"/>
    </source>
</evidence>
<dbReference type="CDD" id="cd01561">
    <property type="entry name" value="CBS_like"/>
    <property type="match status" value="1"/>
</dbReference>
<comment type="cofactor">
    <cofactor evidence="1 7 9">
        <name>pyridoxal 5'-phosphate</name>
        <dbReference type="ChEBI" id="CHEBI:597326"/>
    </cofactor>
</comment>
<keyword evidence="6 9" id="KW-0198">Cysteine biosynthesis</keyword>
<keyword evidence="13" id="KW-1185">Reference proteome</keyword>
<comment type="caution">
    <text evidence="12">The sequence shown here is derived from an EMBL/GenBank/DDBJ whole genome shotgun (WGS) entry which is preliminary data.</text>
</comment>
<dbReference type="PANTHER" id="PTHR10314">
    <property type="entry name" value="CYSTATHIONINE BETA-SYNTHASE"/>
    <property type="match status" value="1"/>
</dbReference>
<dbReference type="AlphaFoldDB" id="A0A830HFP6"/>
<dbReference type="Proteomes" id="UP000660262">
    <property type="component" value="Unassembled WGS sequence"/>
</dbReference>
<organism evidence="12 13">
    <name type="scientific">Pycnococcus provasolii</name>
    <dbReference type="NCBI Taxonomy" id="41880"/>
    <lineage>
        <taxon>Eukaryota</taxon>
        <taxon>Viridiplantae</taxon>
        <taxon>Chlorophyta</taxon>
        <taxon>Pseudoscourfieldiophyceae</taxon>
        <taxon>Pseudoscourfieldiales</taxon>
        <taxon>Pycnococcaceae</taxon>
        <taxon>Pycnococcus</taxon>
    </lineage>
</organism>
<dbReference type="InterPro" id="IPR036052">
    <property type="entry name" value="TrpB-like_PALP_sf"/>
</dbReference>
<evidence type="ECO:0000313" key="13">
    <source>
        <dbReference type="Proteomes" id="UP000660262"/>
    </source>
</evidence>
<feature type="binding site" evidence="7">
    <location>
        <position position="339"/>
    </location>
    <ligand>
        <name>pyridoxal 5'-phosphate</name>
        <dbReference type="ChEBI" id="CHEBI:597326"/>
    </ligand>
</feature>
<dbReference type="EC" id="2.5.1.47" evidence="9"/>
<dbReference type="GO" id="GO:0006535">
    <property type="term" value="P:cysteine biosynthetic process from serine"/>
    <property type="evidence" value="ECO:0007669"/>
    <property type="project" value="UniProtKB-UniRule"/>
</dbReference>
<evidence type="ECO:0000256" key="4">
    <source>
        <dbReference type="ARBA" id="ARBA00022679"/>
    </source>
</evidence>
<feature type="compositionally biased region" description="Basic residues" evidence="10">
    <location>
        <begin position="34"/>
        <end position="47"/>
    </location>
</feature>
<name>A0A830HFP6_9CHLO</name>
<dbReference type="Gene3D" id="3.40.50.1100">
    <property type="match status" value="2"/>
</dbReference>
<keyword evidence="4 9" id="KW-0808">Transferase</keyword>
<dbReference type="PROSITE" id="PS00901">
    <property type="entry name" value="CYS_SYNTHASE"/>
    <property type="match status" value="1"/>
</dbReference>
<feature type="region of interest" description="Disordered" evidence="10">
    <location>
        <begin position="1"/>
        <end position="57"/>
    </location>
</feature>
<evidence type="ECO:0000256" key="6">
    <source>
        <dbReference type="ARBA" id="ARBA00023192"/>
    </source>
</evidence>
<gene>
    <name evidence="12" type="ORF">PPROV_000431200</name>
</gene>
<feature type="domain" description="Tryptophan synthase beta chain-like PALP" evidence="11">
    <location>
        <begin position="78"/>
        <end position="366"/>
    </location>
</feature>
<evidence type="ECO:0000256" key="9">
    <source>
        <dbReference type="RuleBase" id="RU003985"/>
    </source>
</evidence>
<evidence type="ECO:0000256" key="8">
    <source>
        <dbReference type="PIRSR" id="PIRSR605856-51"/>
    </source>
</evidence>
<evidence type="ECO:0000256" key="10">
    <source>
        <dbReference type="SAM" id="MobiDB-lite"/>
    </source>
</evidence>
<reference evidence="12" key="1">
    <citation type="submission" date="2020-10" db="EMBL/GenBank/DDBJ databases">
        <title>Unveiling of a novel bifunctional photoreceptor, Dualchrome1, isolated from a cosmopolitan green alga.</title>
        <authorList>
            <person name="Suzuki S."/>
            <person name="Kawachi M."/>
        </authorList>
    </citation>
    <scope>NUCLEOTIDE SEQUENCE</scope>
    <source>
        <strain evidence="12">NIES 2893</strain>
    </source>
</reference>
<dbReference type="InterPro" id="IPR001926">
    <property type="entry name" value="TrpB-like_PALP"/>
</dbReference>
<dbReference type="FunFam" id="3.40.50.1100:FF:000006">
    <property type="entry name" value="Cysteine synthase"/>
    <property type="match status" value="1"/>
</dbReference>
<evidence type="ECO:0000256" key="5">
    <source>
        <dbReference type="ARBA" id="ARBA00022898"/>
    </source>
</evidence>
<feature type="binding site" evidence="7">
    <location>
        <begin position="249"/>
        <end position="253"/>
    </location>
    <ligand>
        <name>pyridoxal 5'-phosphate</name>
        <dbReference type="ChEBI" id="CHEBI:597326"/>
    </ligand>
</feature>
<dbReference type="InterPro" id="IPR005856">
    <property type="entry name" value="Cys_synth"/>
</dbReference>
<evidence type="ECO:0000256" key="1">
    <source>
        <dbReference type="ARBA" id="ARBA00001933"/>
    </source>
</evidence>
<dbReference type="GO" id="GO:0004124">
    <property type="term" value="F:cysteine synthase activity"/>
    <property type="evidence" value="ECO:0007669"/>
    <property type="project" value="UniProtKB-UniRule"/>
</dbReference>
<dbReference type="Pfam" id="PF00291">
    <property type="entry name" value="PALP"/>
    <property type="match status" value="1"/>
</dbReference>
<dbReference type="FunFam" id="3.40.50.1100:FF:000130">
    <property type="entry name" value="Cysteine synthase"/>
    <property type="match status" value="1"/>
</dbReference>
<comment type="similarity">
    <text evidence="2 9">Belongs to the cysteine synthase/cystathionine beta-synthase family.</text>
</comment>
<dbReference type="InterPro" id="IPR001216">
    <property type="entry name" value="P-phosphate_BS"/>
</dbReference>
<feature type="binding site" evidence="7">
    <location>
        <position position="145"/>
    </location>
    <ligand>
        <name>pyridoxal 5'-phosphate</name>
        <dbReference type="ChEBI" id="CHEBI:597326"/>
    </ligand>
</feature>
<evidence type="ECO:0000256" key="3">
    <source>
        <dbReference type="ARBA" id="ARBA00022605"/>
    </source>
</evidence>
<dbReference type="NCBIfam" id="TIGR01136">
    <property type="entry name" value="cysKM"/>
    <property type="match status" value="1"/>
</dbReference>
<dbReference type="OrthoDB" id="10259545at2759"/>
<evidence type="ECO:0000256" key="7">
    <source>
        <dbReference type="PIRSR" id="PIRSR605856-50"/>
    </source>
</evidence>
<evidence type="ECO:0000259" key="11">
    <source>
        <dbReference type="Pfam" id="PF00291"/>
    </source>
</evidence>
<protein>
    <recommendedName>
        <fullName evidence="9">Cysteine synthase</fullName>
        <ecNumber evidence="9">2.5.1.47</ecNumber>
    </recommendedName>
</protein>
<evidence type="ECO:0000256" key="2">
    <source>
        <dbReference type="ARBA" id="ARBA00007103"/>
    </source>
</evidence>
<accession>A0A830HFP6</accession>
<dbReference type="EMBL" id="BNJQ01000010">
    <property type="protein sequence ID" value="GHP05562.1"/>
    <property type="molecule type" value="Genomic_DNA"/>
</dbReference>
<dbReference type="InterPro" id="IPR005859">
    <property type="entry name" value="CysK"/>
</dbReference>
<dbReference type="NCBIfam" id="TIGR01139">
    <property type="entry name" value="cysK"/>
    <property type="match status" value="1"/>
</dbReference>
<feature type="modified residue" description="N6-(pyridoxal phosphate)lysine" evidence="8">
    <location>
        <position position="114"/>
    </location>
</feature>